<dbReference type="SUPFAM" id="SSF140683">
    <property type="entry name" value="SP0561-like"/>
    <property type="match status" value="1"/>
</dbReference>
<evidence type="ECO:0000256" key="1">
    <source>
        <dbReference type="ARBA" id="ARBA00004496"/>
    </source>
</evidence>
<evidence type="ECO:0000313" key="6">
    <source>
        <dbReference type="EMBL" id="MBH8594582.1"/>
    </source>
</evidence>
<name>A0A8I1DE51_THEIN</name>
<reference evidence="6 7" key="1">
    <citation type="submission" date="2020-12" db="EMBL/GenBank/DDBJ databases">
        <title>WGS of Thermoactinomyces spp.</title>
        <authorList>
            <person name="Cheng K."/>
        </authorList>
    </citation>
    <scope>NUCLEOTIDE SEQUENCE [LARGE SCALE GENOMIC DNA]</scope>
    <source>
        <strain evidence="7">CICC 10671\DSM 43846</strain>
    </source>
</reference>
<organism evidence="6 7">
    <name type="scientific">Thermoactinomyces intermedius</name>
    <dbReference type="NCBI Taxonomy" id="2024"/>
    <lineage>
        <taxon>Bacteria</taxon>
        <taxon>Bacillati</taxon>
        <taxon>Bacillota</taxon>
        <taxon>Bacilli</taxon>
        <taxon>Bacillales</taxon>
        <taxon>Thermoactinomycetaceae</taxon>
        <taxon>Thermoactinomyces</taxon>
    </lineage>
</organism>
<feature type="domain" description="Hemerythrin-like" evidence="5">
    <location>
        <begin position="84"/>
        <end position="230"/>
    </location>
</feature>
<keyword evidence="4" id="KW-0408">Iron</keyword>
<dbReference type="InterPro" id="IPR038062">
    <property type="entry name" value="ScdA-like_N_sf"/>
</dbReference>
<dbReference type="Gene3D" id="1.20.120.520">
    <property type="entry name" value="nmb1532 protein domain like"/>
    <property type="match status" value="1"/>
</dbReference>
<comment type="subcellular location">
    <subcellularLocation>
        <location evidence="1">Cytoplasm</location>
    </subcellularLocation>
</comment>
<dbReference type="NCBIfam" id="TIGR03652">
    <property type="entry name" value="FeS_repair_RIC"/>
    <property type="match status" value="1"/>
</dbReference>
<accession>A0A8I1DE51</accession>
<evidence type="ECO:0000256" key="4">
    <source>
        <dbReference type="ARBA" id="ARBA00023004"/>
    </source>
</evidence>
<keyword evidence="3" id="KW-0479">Metal-binding</keyword>
<dbReference type="EMBL" id="JAECVW010000002">
    <property type="protein sequence ID" value="MBH8594582.1"/>
    <property type="molecule type" value="Genomic_DNA"/>
</dbReference>
<dbReference type="InterPro" id="IPR012312">
    <property type="entry name" value="Hemerythrin-like"/>
</dbReference>
<evidence type="ECO:0000256" key="2">
    <source>
        <dbReference type="ARBA" id="ARBA00022490"/>
    </source>
</evidence>
<dbReference type="GO" id="GO:0046872">
    <property type="term" value="F:metal ion binding"/>
    <property type="evidence" value="ECO:0007669"/>
    <property type="project" value="UniProtKB-KW"/>
</dbReference>
<dbReference type="Gene3D" id="1.10.3910.10">
    <property type="entry name" value="SP0561-like"/>
    <property type="match status" value="1"/>
</dbReference>
<evidence type="ECO:0000313" key="7">
    <source>
        <dbReference type="Proteomes" id="UP000633619"/>
    </source>
</evidence>
<evidence type="ECO:0000259" key="5">
    <source>
        <dbReference type="Pfam" id="PF01814"/>
    </source>
</evidence>
<dbReference type="Proteomes" id="UP000633619">
    <property type="component" value="Unassembled WGS sequence"/>
</dbReference>
<dbReference type="InterPro" id="IPR019903">
    <property type="entry name" value="RIC_family"/>
</dbReference>
<proteinExistence type="predicted"/>
<dbReference type="PANTHER" id="PTHR36438:SF1">
    <property type="entry name" value="IRON-SULFUR CLUSTER REPAIR PROTEIN YTFE"/>
    <property type="match status" value="1"/>
</dbReference>
<gene>
    <name evidence="6" type="primary">ric</name>
    <name evidence="6" type="ORF">I8U20_04470</name>
</gene>
<evidence type="ECO:0000256" key="3">
    <source>
        <dbReference type="ARBA" id="ARBA00022723"/>
    </source>
</evidence>
<dbReference type="PANTHER" id="PTHR36438">
    <property type="entry name" value="IRON-SULFUR CLUSTER REPAIR PROTEIN YTFE"/>
    <property type="match status" value="1"/>
</dbReference>
<keyword evidence="7" id="KW-1185">Reference proteome</keyword>
<sequence length="235" mass="27056">MMKFDGTEKIGDIVSQFPGAGHLFREYGIDFCCGGNRTLLTALRQKEINPESFLGRLNQAYEKANQQPDGNTDWRKAPYTDLMNHIVHHHHAYLNEELPLLGGFTTKILRVHGPKHPELAELHRLFHQLKMDLEQHLISEEEVVFPMIAVFEKTGSKQVIEKAVQAADDLESEHSETGELLKKMREVTNGYKLPEGACRTYALTFHMLERLEADLFQHIHLENNILFPRLKSEMK</sequence>
<dbReference type="Pfam" id="PF04405">
    <property type="entry name" value="ScdA_N"/>
    <property type="match status" value="1"/>
</dbReference>
<comment type="caution">
    <text evidence="6">The sequence shown here is derived from an EMBL/GenBank/DDBJ whole genome shotgun (WGS) entry which is preliminary data.</text>
</comment>
<dbReference type="GO" id="GO:0005737">
    <property type="term" value="C:cytoplasm"/>
    <property type="evidence" value="ECO:0007669"/>
    <property type="project" value="UniProtKB-SubCell"/>
</dbReference>
<protein>
    <submittedName>
        <fullName evidence="6">Iron-sulfur cluster repair di-iron protein</fullName>
    </submittedName>
</protein>
<dbReference type="Pfam" id="PF01814">
    <property type="entry name" value="Hemerythrin"/>
    <property type="match status" value="1"/>
</dbReference>
<dbReference type="AlphaFoldDB" id="A0A8I1DE51"/>
<keyword evidence="2" id="KW-0963">Cytoplasm</keyword>